<evidence type="ECO:0000313" key="2">
    <source>
        <dbReference type="Proteomes" id="UP000696294"/>
    </source>
</evidence>
<gene>
    <name evidence="1" type="ORF">HCN51_55040</name>
</gene>
<keyword evidence="2" id="KW-1185">Reference proteome</keyword>
<proteinExistence type="predicted"/>
<dbReference type="Proteomes" id="UP000696294">
    <property type="component" value="Unassembled WGS sequence"/>
</dbReference>
<reference evidence="1 2" key="1">
    <citation type="submission" date="2020-03" db="EMBL/GenBank/DDBJ databases">
        <title>WGS of actinomycetes isolated from Thailand.</title>
        <authorList>
            <person name="Thawai C."/>
        </authorList>
    </citation>
    <scope>NUCLEOTIDE SEQUENCE [LARGE SCALE GENOMIC DNA]</scope>
    <source>
        <strain evidence="1 2">FMUSA5-5</strain>
    </source>
</reference>
<sequence length="123" mass="13550">MLIDQLDTFGTRDRSRPVSSIGTIKTYSRGSAKCVFLTINRSFKRISEVTQLTVYLNADSSPDGLKKFIARPKDWKGRTSPSLGPVRSTVKGGCAHVTADVWLDKSATTGTRYGSRKVISECF</sequence>
<protein>
    <submittedName>
        <fullName evidence="1">Uncharacterized protein</fullName>
    </submittedName>
</protein>
<organism evidence="1 2">
    <name type="scientific">Nonomuraea composti</name>
    <dbReference type="NCBI Taxonomy" id="2720023"/>
    <lineage>
        <taxon>Bacteria</taxon>
        <taxon>Bacillati</taxon>
        <taxon>Actinomycetota</taxon>
        <taxon>Actinomycetes</taxon>
        <taxon>Streptosporangiales</taxon>
        <taxon>Streptosporangiaceae</taxon>
        <taxon>Nonomuraea</taxon>
    </lineage>
</organism>
<dbReference type="EMBL" id="JAATEP010000092">
    <property type="protein sequence ID" value="NJP98447.1"/>
    <property type="molecule type" value="Genomic_DNA"/>
</dbReference>
<comment type="caution">
    <text evidence="1">The sequence shown here is derived from an EMBL/GenBank/DDBJ whole genome shotgun (WGS) entry which is preliminary data.</text>
</comment>
<evidence type="ECO:0000313" key="1">
    <source>
        <dbReference type="EMBL" id="NJP98447.1"/>
    </source>
</evidence>
<accession>A0ABX1BN40</accession>
<dbReference type="RefSeq" id="WP_168021761.1">
    <property type="nucleotide sequence ID" value="NZ_JAATEP010000092.1"/>
</dbReference>
<name>A0ABX1BN40_9ACTN</name>